<evidence type="ECO:0000259" key="6">
    <source>
        <dbReference type="Pfam" id="PF08281"/>
    </source>
</evidence>
<keyword evidence="8" id="KW-1185">Reference proteome</keyword>
<reference evidence="8" key="1">
    <citation type="journal article" date="2022" name="J Environ Chem Eng">
        <title>Biodegradation of petroleum oil using a constructed nonpathogenic and heavy metal-tolerant bacterial consortium isolated from marine sponges.</title>
        <authorList>
            <person name="Dechsakulwatana C."/>
            <person name="Rungsihiranrut A."/>
            <person name="Muangchinda C."/>
            <person name="Ningthoujam R."/>
            <person name="Klankeo P."/>
            <person name="Pinyakong O."/>
        </authorList>
    </citation>
    <scope>NUCLEOTIDE SEQUENCE [LARGE SCALE GENOMIC DNA]</scope>
    <source>
        <strain evidence="8">MO2-4</strain>
    </source>
</reference>
<dbReference type="InterPro" id="IPR013324">
    <property type="entry name" value="RNA_pol_sigma_r3/r4-like"/>
</dbReference>
<dbReference type="PANTHER" id="PTHR43133:SF63">
    <property type="entry name" value="RNA POLYMERASE SIGMA FACTOR FECI-RELATED"/>
    <property type="match status" value="1"/>
</dbReference>
<protein>
    <submittedName>
        <fullName evidence="7">Sigma-70 family RNA polymerase sigma factor</fullName>
    </submittedName>
</protein>
<evidence type="ECO:0000313" key="7">
    <source>
        <dbReference type="EMBL" id="MDV5824766.1"/>
    </source>
</evidence>
<evidence type="ECO:0000256" key="4">
    <source>
        <dbReference type="ARBA" id="ARBA00023163"/>
    </source>
</evidence>
<keyword evidence="3" id="KW-0731">Sigma factor</keyword>
<evidence type="ECO:0000256" key="2">
    <source>
        <dbReference type="ARBA" id="ARBA00023015"/>
    </source>
</evidence>
<dbReference type="PANTHER" id="PTHR43133">
    <property type="entry name" value="RNA POLYMERASE ECF-TYPE SIGMA FACTO"/>
    <property type="match status" value="1"/>
</dbReference>
<dbReference type="SUPFAM" id="SSF88659">
    <property type="entry name" value="Sigma3 and sigma4 domains of RNA polymerase sigma factors"/>
    <property type="match status" value="1"/>
</dbReference>
<proteinExistence type="inferred from homology"/>
<keyword evidence="4" id="KW-0804">Transcription</keyword>
<dbReference type="EMBL" id="JAPTHD010000006">
    <property type="protein sequence ID" value="MDV5824766.1"/>
    <property type="molecule type" value="Genomic_DNA"/>
</dbReference>
<comment type="caution">
    <text evidence="7">The sequence shown here is derived from an EMBL/GenBank/DDBJ whole genome shotgun (WGS) entry which is preliminary data.</text>
</comment>
<gene>
    <name evidence="7" type="ORF">O0R41_14265</name>
</gene>
<dbReference type="Pfam" id="PF08281">
    <property type="entry name" value="Sigma70_r4_2"/>
    <property type="match status" value="1"/>
</dbReference>
<dbReference type="InterPro" id="IPR013325">
    <property type="entry name" value="RNA_pol_sigma_r2"/>
</dbReference>
<evidence type="ECO:0000256" key="5">
    <source>
        <dbReference type="SAM" id="MobiDB-lite"/>
    </source>
</evidence>
<dbReference type="NCBIfam" id="TIGR02937">
    <property type="entry name" value="sigma70-ECF"/>
    <property type="match status" value="1"/>
</dbReference>
<dbReference type="Gene3D" id="1.10.10.10">
    <property type="entry name" value="Winged helix-like DNA-binding domain superfamily/Winged helix DNA-binding domain"/>
    <property type="match status" value="1"/>
</dbReference>
<dbReference type="InterPro" id="IPR014284">
    <property type="entry name" value="RNA_pol_sigma-70_dom"/>
</dbReference>
<organism evidence="7 8">
    <name type="scientific">Sphingobium naphthae</name>
    <dbReference type="NCBI Taxonomy" id="1886786"/>
    <lineage>
        <taxon>Bacteria</taxon>
        <taxon>Pseudomonadati</taxon>
        <taxon>Pseudomonadota</taxon>
        <taxon>Alphaproteobacteria</taxon>
        <taxon>Sphingomonadales</taxon>
        <taxon>Sphingomonadaceae</taxon>
        <taxon>Sphingobium</taxon>
    </lineage>
</organism>
<feature type="domain" description="RNA polymerase sigma factor 70 region 4 type 2" evidence="6">
    <location>
        <begin position="99"/>
        <end position="150"/>
    </location>
</feature>
<dbReference type="Proteomes" id="UP001185984">
    <property type="component" value="Unassembled WGS sequence"/>
</dbReference>
<dbReference type="SUPFAM" id="SSF88946">
    <property type="entry name" value="Sigma2 domain of RNA polymerase sigma factors"/>
    <property type="match status" value="1"/>
</dbReference>
<accession>A0ABU3ZZ08</accession>
<sequence>MCPHEPALRRWLSGRIQHGFLIDDVIQETYAKLAGLAAVDHIENPRAYFFRAALSVVATEVRRAPVVSMDSLSEIERLGFRADDLPPDIQAEQREEFRLVADAIAQLPAKCREAFVLRKVQGLSQRETAQKLGLSESTVEKHVGRGIRHLINIFGRGGKSGQAASNDQIPDAERYDSQGKQCADRATGGHVGGPA</sequence>
<name>A0ABU3ZZ08_9SPHN</name>
<dbReference type="InterPro" id="IPR036388">
    <property type="entry name" value="WH-like_DNA-bd_sf"/>
</dbReference>
<feature type="region of interest" description="Disordered" evidence="5">
    <location>
        <begin position="158"/>
        <end position="195"/>
    </location>
</feature>
<evidence type="ECO:0000256" key="1">
    <source>
        <dbReference type="ARBA" id="ARBA00010641"/>
    </source>
</evidence>
<comment type="similarity">
    <text evidence="1">Belongs to the sigma-70 factor family. ECF subfamily.</text>
</comment>
<evidence type="ECO:0000313" key="8">
    <source>
        <dbReference type="Proteomes" id="UP001185984"/>
    </source>
</evidence>
<dbReference type="InterPro" id="IPR039425">
    <property type="entry name" value="RNA_pol_sigma-70-like"/>
</dbReference>
<dbReference type="InterPro" id="IPR013249">
    <property type="entry name" value="RNA_pol_sigma70_r4_t2"/>
</dbReference>
<keyword evidence="2" id="KW-0805">Transcription regulation</keyword>
<evidence type="ECO:0000256" key="3">
    <source>
        <dbReference type="ARBA" id="ARBA00023082"/>
    </source>
</evidence>
<dbReference type="CDD" id="cd06171">
    <property type="entry name" value="Sigma70_r4"/>
    <property type="match status" value="1"/>
</dbReference>